<accession>A0A835XJE5</accession>
<feature type="compositionally biased region" description="Low complexity" evidence="1">
    <location>
        <begin position="621"/>
        <end position="678"/>
    </location>
</feature>
<keyword evidence="3" id="KW-1185">Reference proteome</keyword>
<protein>
    <submittedName>
        <fullName evidence="2">Uncharacterized protein</fullName>
    </submittedName>
</protein>
<feature type="region of interest" description="Disordered" evidence="1">
    <location>
        <begin position="969"/>
        <end position="1051"/>
    </location>
</feature>
<organism evidence="2 3">
    <name type="scientific">Edaphochlamys debaryana</name>
    <dbReference type="NCBI Taxonomy" id="47281"/>
    <lineage>
        <taxon>Eukaryota</taxon>
        <taxon>Viridiplantae</taxon>
        <taxon>Chlorophyta</taxon>
        <taxon>core chlorophytes</taxon>
        <taxon>Chlorophyceae</taxon>
        <taxon>CS clade</taxon>
        <taxon>Chlamydomonadales</taxon>
        <taxon>Chlamydomonadales incertae sedis</taxon>
        <taxon>Edaphochlamys</taxon>
    </lineage>
</organism>
<feature type="compositionally biased region" description="Low complexity" evidence="1">
    <location>
        <begin position="599"/>
        <end position="608"/>
    </location>
</feature>
<feature type="compositionally biased region" description="Low complexity" evidence="1">
    <location>
        <begin position="972"/>
        <end position="983"/>
    </location>
</feature>
<feature type="compositionally biased region" description="Low complexity" evidence="1">
    <location>
        <begin position="469"/>
        <end position="498"/>
    </location>
</feature>
<reference evidence="2" key="1">
    <citation type="journal article" date="2020" name="bioRxiv">
        <title>Comparative genomics of Chlamydomonas.</title>
        <authorList>
            <person name="Craig R.J."/>
            <person name="Hasan A.R."/>
            <person name="Ness R.W."/>
            <person name="Keightley P.D."/>
        </authorList>
    </citation>
    <scope>NUCLEOTIDE SEQUENCE</scope>
    <source>
        <strain evidence="2">CCAP 11/70</strain>
    </source>
</reference>
<feature type="compositionally biased region" description="Gly residues" evidence="1">
    <location>
        <begin position="984"/>
        <end position="1002"/>
    </location>
</feature>
<feature type="compositionally biased region" description="Low complexity" evidence="1">
    <location>
        <begin position="536"/>
        <end position="591"/>
    </location>
</feature>
<evidence type="ECO:0000313" key="2">
    <source>
        <dbReference type="EMBL" id="KAG2484267.1"/>
    </source>
</evidence>
<dbReference type="Proteomes" id="UP000612055">
    <property type="component" value="Unassembled WGS sequence"/>
</dbReference>
<dbReference type="AlphaFoldDB" id="A0A835XJE5"/>
<feature type="region of interest" description="Disordered" evidence="1">
    <location>
        <begin position="621"/>
        <end position="709"/>
    </location>
</feature>
<feature type="compositionally biased region" description="Pro residues" evidence="1">
    <location>
        <begin position="679"/>
        <end position="709"/>
    </location>
</feature>
<feature type="compositionally biased region" description="Low complexity" evidence="1">
    <location>
        <begin position="1028"/>
        <end position="1040"/>
    </location>
</feature>
<evidence type="ECO:0000256" key="1">
    <source>
        <dbReference type="SAM" id="MobiDB-lite"/>
    </source>
</evidence>
<dbReference type="PANTHER" id="PTHR48125">
    <property type="entry name" value="LP07818P1"/>
    <property type="match status" value="1"/>
</dbReference>
<dbReference type="EMBL" id="JAEHOE010000153">
    <property type="protein sequence ID" value="KAG2484267.1"/>
    <property type="molecule type" value="Genomic_DNA"/>
</dbReference>
<evidence type="ECO:0000313" key="3">
    <source>
        <dbReference type="Proteomes" id="UP000612055"/>
    </source>
</evidence>
<gene>
    <name evidence="2" type="ORF">HYH03_016911</name>
</gene>
<proteinExistence type="predicted"/>
<sequence length="1051" mass="104498">MDPPRAAAKATPATLFHQLISVALPFLYGSQSTLRLVCRDARQLLDGGIRNLNLKLGNENDDEPLGPAPSEVARALEGIKARGAWASSVFIDLNDVPDWDASDIRERQILAALASQPAFDQVGLFGHFLLSPALADAIVAVAPTDISLRNDNGPPPRPLIHACSFAQLSLLQRLGPQLLGLYLDSPSHWPPMALQPLTSCSRLSHLSLELYCGDEKEAFQSQDAEYVLGLIRPLTQLQSLALGLYEEGGPRTSPNSRPWAELHPDLSFLQRMTGLTYLYLNLQASWQHEGPVALLASPFRDAWQGLWARDRAALMAALRSLPALTHLEAPGVFLEARDLGDLSRGLTKLALGGLLLPPPAPAGAGGGPGAGVGVGVGVGAGGGAAVAAAPGNAAGGGAAAEAEAALAAVAGAAAQALEDVADGLNAPAAAPGAVPAAAVPAAAGPAAAAPAGAGAAPYATGGGQGPDGAGVAPPEAPAPAVVEGTAPAAEPGAAAAGPVPMDEEARGAHSSPVTAPVDEGAAALRAVAGLGPLGAGPSSAAASALPPGAGAGVEAARAGTAPGDAAGRAAAGGCSAAGSGSGSAAGRDAPSTAAASLPGEGSAAAGHSGSRAATGAAAAAGAGCEPSGSQAGGSAQATATAPAALPEAPAEPDAAGAGPSSAPDPPAAQGAADGGPNAVAPPQPDPEPLPSPRPTPPPRTPPPAPPPPCFALPPLLVDLALREASPPVLASLVRPPSLRRFTIIDSDSDFITLTWGWKDMILPEAEDDLDNRDPIFLRADAAASVAPAVEFLLETRQAAGLGPVEKLTVAASVDHGLLRPPPGPEWAAGGDAAAAAAAGGGGGHEAWIQALAPLRPRALCLERLSLALGDLLHLVVAFPQLTTLELNCTTVPDTLDLTVLSFLRELEDLTLSLPHDSMREILLAAHQLAVLLPRFPALRRVRAPSGGGNLAHRTICVLRAAQAHMELERDAQAAQQAAQQAGQGQQGGAAQGGPGQGEGQGPGQAQEGPAQGGDGQGGQGEGEGGQGQAQEGQAAGMQEQPRPPLVFILPD</sequence>
<comment type="caution">
    <text evidence="2">The sequence shown here is derived from an EMBL/GenBank/DDBJ whole genome shotgun (WGS) entry which is preliminary data.</text>
</comment>
<name>A0A835XJE5_9CHLO</name>
<feature type="compositionally biased region" description="Gly residues" evidence="1">
    <location>
        <begin position="1010"/>
        <end position="1027"/>
    </location>
</feature>
<feature type="region of interest" description="Disordered" evidence="1">
    <location>
        <begin position="453"/>
        <end position="515"/>
    </location>
</feature>
<feature type="region of interest" description="Disordered" evidence="1">
    <location>
        <begin position="536"/>
        <end position="608"/>
    </location>
</feature>
<dbReference type="PANTHER" id="PTHR48125:SF10">
    <property type="entry name" value="OS12G0136300 PROTEIN"/>
    <property type="match status" value="1"/>
</dbReference>